<keyword evidence="2" id="KW-0472">Membrane</keyword>
<gene>
    <name evidence="3" type="ORF">C8P66_10954</name>
</gene>
<dbReference type="AlphaFoldDB" id="A0A2W7IKL5"/>
<sequence>MLRLTDFSRDKLRWTGPEGLSPSIAAARLRPLLAALGPHHAALLATPAEGADSIAWDAPGQASRALGSLNRADRAVFAASLSQLLSDIRRAAETARAEGDADRAALLDLARMVPTQDAVFAVDGAPVLTAWGFCAASGPVVSALARFDDGGIAAPVARDRSAMWVSLAALAALAAAAVFATPVISAWLAPPMPACTVDAAGLATLLELEQAREQGRALAGERDALRRGLGQRQQDCPLPPAPPAPPPEPEPPPAPPPRPAPPPPPPPPRADLPADRWNRGDVAVLEGCWNLASTYRTRDVRTGRINQVRSWRVCFDRRGQGTQTLTFDNGAVCEGPARGSFEGRTLVVDDVSDLHCNDQSYIYRRISRCERANDTRAECETIQPGQDTRSRVTFQR</sequence>
<feature type="compositionally biased region" description="Pro residues" evidence="1">
    <location>
        <begin position="237"/>
        <end position="270"/>
    </location>
</feature>
<keyword evidence="4" id="KW-1185">Reference proteome</keyword>
<evidence type="ECO:0000256" key="2">
    <source>
        <dbReference type="SAM" id="Phobius"/>
    </source>
</evidence>
<keyword evidence="2" id="KW-1133">Transmembrane helix</keyword>
<comment type="caution">
    <text evidence="3">The sequence shown here is derived from an EMBL/GenBank/DDBJ whole genome shotgun (WGS) entry which is preliminary data.</text>
</comment>
<dbReference type="Proteomes" id="UP000249688">
    <property type="component" value="Unassembled WGS sequence"/>
</dbReference>
<accession>A0A2W7IKL5</accession>
<reference evidence="3 4" key="1">
    <citation type="submission" date="2018-06" db="EMBL/GenBank/DDBJ databases">
        <title>Genomic Encyclopedia of Archaeal and Bacterial Type Strains, Phase II (KMG-II): from individual species to whole genera.</title>
        <authorList>
            <person name="Goeker M."/>
        </authorList>
    </citation>
    <scope>NUCLEOTIDE SEQUENCE [LARGE SCALE GENOMIC DNA]</scope>
    <source>
        <strain evidence="3 4">DSM 24525</strain>
    </source>
</reference>
<protein>
    <submittedName>
        <fullName evidence="3">Uncharacterized protein</fullName>
    </submittedName>
</protein>
<proteinExistence type="predicted"/>
<organism evidence="3 4">
    <name type="scientific">Humitalea rosea</name>
    <dbReference type="NCBI Taxonomy" id="990373"/>
    <lineage>
        <taxon>Bacteria</taxon>
        <taxon>Pseudomonadati</taxon>
        <taxon>Pseudomonadota</taxon>
        <taxon>Alphaproteobacteria</taxon>
        <taxon>Acetobacterales</taxon>
        <taxon>Roseomonadaceae</taxon>
        <taxon>Humitalea</taxon>
    </lineage>
</organism>
<feature type="transmembrane region" description="Helical" evidence="2">
    <location>
        <begin position="167"/>
        <end position="189"/>
    </location>
</feature>
<evidence type="ECO:0000256" key="1">
    <source>
        <dbReference type="SAM" id="MobiDB-lite"/>
    </source>
</evidence>
<dbReference type="OrthoDB" id="7282472at2"/>
<feature type="region of interest" description="Disordered" evidence="1">
    <location>
        <begin position="230"/>
        <end position="275"/>
    </location>
</feature>
<evidence type="ECO:0000313" key="3">
    <source>
        <dbReference type="EMBL" id="PZW46557.1"/>
    </source>
</evidence>
<keyword evidence="2" id="KW-0812">Transmembrane</keyword>
<dbReference type="RefSeq" id="WP_146422782.1">
    <property type="nucleotide sequence ID" value="NZ_QKYU01000009.1"/>
</dbReference>
<evidence type="ECO:0000313" key="4">
    <source>
        <dbReference type="Proteomes" id="UP000249688"/>
    </source>
</evidence>
<name>A0A2W7IKL5_9PROT</name>
<dbReference type="EMBL" id="QKYU01000009">
    <property type="protein sequence ID" value="PZW46557.1"/>
    <property type="molecule type" value="Genomic_DNA"/>
</dbReference>